<dbReference type="EMBL" id="UYYA01001685">
    <property type="protein sequence ID" value="VDM55561.1"/>
    <property type="molecule type" value="Genomic_DNA"/>
</dbReference>
<dbReference type="Proteomes" id="UP000267027">
    <property type="component" value="Unassembled WGS sequence"/>
</dbReference>
<organism evidence="4">
    <name type="scientific">Angiostrongylus costaricensis</name>
    <name type="common">Nematode worm</name>
    <dbReference type="NCBI Taxonomy" id="334426"/>
    <lineage>
        <taxon>Eukaryota</taxon>
        <taxon>Metazoa</taxon>
        <taxon>Ecdysozoa</taxon>
        <taxon>Nematoda</taxon>
        <taxon>Chromadorea</taxon>
        <taxon>Rhabditida</taxon>
        <taxon>Rhabditina</taxon>
        <taxon>Rhabditomorpha</taxon>
        <taxon>Strongyloidea</taxon>
        <taxon>Metastrongylidae</taxon>
        <taxon>Angiostrongylus</taxon>
    </lineage>
</organism>
<dbReference type="AlphaFoldDB" id="A0A0R3PHZ8"/>
<dbReference type="WBParaSite" id="ACOC_0000397501-mRNA-1">
    <property type="protein sequence ID" value="ACOC_0000397501-mRNA-1"/>
    <property type="gene ID" value="ACOC_0000397501"/>
</dbReference>
<dbReference type="InterPro" id="IPR012171">
    <property type="entry name" value="Fatty_acid_desaturase"/>
</dbReference>
<dbReference type="GO" id="GO:0016717">
    <property type="term" value="F:oxidoreductase activity, acting on paired donors, with oxidation of a pair of donors resulting in the reduction of molecular oxygen to two molecules of water"/>
    <property type="evidence" value="ECO:0007669"/>
    <property type="project" value="TreeGrafter"/>
</dbReference>
<dbReference type="OMA" id="LAQRICH"/>
<dbReference type="PANTHER" id="PTHR19353:SF83">
    <property type="entry name" value="DELTA(6)-FATTY-ACID DESATURASE FAT-3"/>
    <property type="match status" value="1"/>
</dbReference>
<evidence type="ECO:0000313" key="2">
    <source>
        <dbReference type="EMBL" id="VDM55561.1"/>
    </source>
</evidence>
<dbReference type="PANTHER" id="PTHR19353">
    <property type="entry name" value="FATTY ACID DESATURASE 2"/>
    <property type="match status" value="1"/>
</dbReference>
<evidence type="ECO:0000259" key="1">
    <source>
        <dbReference type="Pfam" id="PF00487"/>
    </source>
</evidence>
<dbReference type="InterPro" id="IPR005804">
    <property type="entry name" value="FA_desaturase_dom"/>
</dbReference>
<evidence type="ECO:0000313" key="4">
    <source>
        <dbReference type="WBParaSite" id="ACOC_0000397501-mRNA-1"/>
    </source>
</evidence>
<keyword evidence="3" id="KW-1185">Reference proteome</keyword>
<dbReference type="GO" id="GO:0006629">
    <property type="term" value="P:lipid metabolic process"/>
    <property type="evidence" value="ECO:0007669"/>
    <property type="project" value="InterPro"/>
</dbReference>
<name>A0A0R3PHZ8_ANGCS</name>
<reference evidence="4" key="1">
    <citation type="submission" date="2017-02" db="UniProtKB">
        <authorList>
            <consortium name="WormBaseParasite"/>
        </authorList>
    </citation>
    <scope>IDENTIFICATION</scope>
</reference>
<proteinExistence type="predicted"/>
<dbReference type="STRING" id="334426.A0A0R3PHZ8"/>
<dbReference type="OrthoDB" id="260091at2759"/>
<reference evidence="2 3" key="2">
    <citation type="submission" date="2018-11" db="EMBL/GenBank/DDBJ databases">
        <authorList>
            <consortium name="Pathogen Informatics"/>
        </authorList>
    </citation>
    <scope>NUCLEOTIDE SEQUENCE [LARGE SCALE GENOMIC DNA]</scope>
    <source>
        <strain evidence="2 3">Costa Rica</strain>
    </source>
</reference>
<evidence type="ECO:0000313" key="3">
    <source>
        <dbReference type="Proteomes" id="UP000267027"/>
    </source>
</evidence>
<dbReference type="GO" id="GO:0016020">
    <property type="term" value="C:membrane"/>
    <property type="evidence" value="ECO:0007669"/>
    <property type="project" value="TreeGrafter"/>
</dbReference>
<feature type="domain" description="Fatty acid desaturase" evidence="1">
    <location>
        <begin position="14"/>
        <end position="51"/>
    </location>
</feature>
<accession>A0A0R3PHZ8</accession>
<protein>
    <submittedName>
        <fullName evidence="4">FA_desaturase domain-containing protein</fullName>
    </submittedName>
</protein>
<dbReference type="Pfam" id="PF00487">
    <property type="entry name" value="FA_desaturase"/>
    <property type="match status" value="1"/>
</dbReference>
<sequence>MSGLIRSVLNVFIAIEFQIEHHLFPTMPRCNLSTCMLLVKEFCRENNLPYMVNNYFEGYAMNLKQLENIAHLAHSEAS</sequence>
<gene>
    <name evidence="2" type="ORF">ACOC_LOCUS3976</name>
</gene>